<reference evidence="3" key="1">
    <citation type="submission" date="2015-10" db="EMBL/GenBank/DDBJ databases">
        <title>Genome of Paenibacillus bovis sp. nov.</title>
        <authorList>
            <person name="Wu Z."/>
            <person name="Gao C."/>
            <person name="Liu Z."/>
            <person name="Zheng H."/>
        </authorList>
    </citation>
    <scope>NUCLEOTIDE SEQUENCE [LARGE SCALE GENOMIC DNA]</scope>
    <source>
        <strain evidence="3">BD3526</strain>
    </source>
</reference>
<dbReference type="InterPro" id="IPR002881">
    <property type="entry name" value="DUF58"/>
</dbReference>
<feature type="domain" description="DUF58" evidence="1">
    <location>
        <begin position="185"/>
        <end position="300"/>
    </location>
</feature>
<reference evidence="2 3" key="2">
    <citation type="journal article" date="2016" name="Int. J. Syst. Evol. Microbiol.">
        <title>Paenibacillus bovis sp. nov., isolated from raw yak (Bos grunniens) milk.</title>
        <authorList>
            <person name="Gao C."/>
            <person name="Han J."/>
            <person name="Liu Z."/>
            <person name="Xu X."/>
            <person name="Hang F."/>
            <person name="Wu Z."/>
        </authorList>
    </citation>
    <scope>NUCLEOTIDE SEQUENCE [LARGE SCALE GENOMIC DNA]</scope>
    <source>
        <strain evidence="2 3">BD3526</strain>
    </source>
</reference>
<name>A0A172ZEU0_9BACL</name>
<dbReference type="RefSeq" id="WP_060533767.1">
    <property type="nucleotide sequence ID" value="NZ_CP013023.1"/>
</dbReference>
<dbReference type="EMBL" id="CP013023">
    <property type="protein sequence ID" value="ANF96156.1"/>
    <property type="molecule type" value="Genomic_DNA"/>
</dbReference>
<gene>
    <name evidence="2" type="ORF">AR543_09195</name>
</gene>
<dbReference type="PANTHER" id="PTHR34351:SF2">
    <property type="entry name" value="DUF58 DOMAIN-CONTAINING PROTEIN"/>
    <property type="match status" value="1"/>
</dbReference>
<sequence length="368" mass="41735">MELFWLMLVAAVMIVIQALVFGRPSLARVHYERKLSRNRCHAGEEVEMIEVLENGRALPLPWLRLEAMLPIAFQFAGTTDTVISEGTVYQNHNSLFSLGRHTRIVRRHHMVCRQRGSFRMESALMTTGDLFGLARASRPVQVRIQMMVYPAYVPVQYMPEAYHSWQGDIETRRWINEDPFLITGVREYRTGDPMNQVHWRATARTGQLQVFQHGYSADPEVMILLNIELSEQMWSIVTEPVVAEYAISCAATAAADLIGRGMKAGFGHNAIMPSEDEADARIWPAYGSEQLTVILQSMAELQLRVRRPFPQFLHSLLADEQKQKLDILIITPHYSAAMRTEVGKLEQAGSRVSILPVPGVEELKHVVS</sequence>
<proteinExistence type="predicted"/>
<accession>A0A172ZEU0</accession>
<dbReference type="Pfam" id="PF01882">
    <property type="entry name" value="DUF58"/>
    <property type="match status" value="1"/>
</dbReference>
<dbReference type="OrthoDB" id="9789943at2"/>
<evidence type="ECO:0000259" key="1">
    <source>
        <dbReference type="Pfam" id="PF01882"/>
    </source>
</evidence>
<evidence type="ECO:0000313" key="3">
    <source>
        <dbReference type="Proteomes" id="UP000078148"/>
    </source>
</evidence>
<dbReference type="Proteomes" id="UP000078148">
    <property type="component" value="Chromosome"/>
</dbReference>
<dbReference type="STRING" id="1616788.AR543_09195"/>
<dbReference type="AlphaFoldDB" id="A0A172ZEU0"/>
<evidence type="ECO:0000313" key="2">
    <source>
        <dbReference type="EMBL" id="ANF96156.1"/>
    </source>
</evidence>
<keyword evidence="3" id="KW-1185">Reference proteome</keyword>
<dbReference type="PANTHER" id="PTHR34351">
    <property type="entry name" value="SLR1927 PROTEIN-RELATED"/>
    <property type="match status" value="1"/>
</dbReference>
<organism evidence="2 3">
    <name type="scientific">Paenibacillus bovis</name>
    <dbReference type="NCBI Taxonomy" id="1616788"/>
    <lineage>
        <taxon>Bacteria</taxon>
        <taxon>Bacillati</taxon>
        <taxon>Bacillota</taxon>
        <taxon>Bacilli</taxon>
        <taxon>Bacillales</taxon>
        <taxon>Paenibacillaceae</taxon>
        <taxon>Paenibacillus</taxon>
    </lineage>
</organism>
<dbReference type="KEGG" id="pbv:AR543_09195"/>
<protein>
    <recommendedName>
        <fullName evidence="1">DUF58 domain-containing protein</fullName>
    </recommendedName>
</protein>